<dbReference type="RefSeq" id="WP_054731623.1">
    <property type="nucleotide sequence ID" value="NZ_CP009429.1"/>
</dbReference>
<name>A0AAC9AXI7_SPHMC</name>
<dbReference type="AlphaFoldDB" id="A0AAC9AXI7"/>
<reference evidence="1 2" key="2">
    <citation type="journal article" date="2016" name="Genome Announc.">
        <title>Complete Genome Sequence of Sphingopyxis macrogoltabida Strain 203N (NBRC 111659), a Polyethylene Glycol Degrader.</title>
        <authorList>
            <person name="Ohtsubo Y."/>
            <person name="Nonoyama S."/>
            <person name="Nagata Y."/>
            <person name="Numata M."/>
            <person name="Tsuchikane K."/>
            <person name="Hosoyama A."/>
            <person name="Yamazoe A."/>
            <person name="Tsuda M."/>
            <person name="Fujita N."/>
            <person name="Kawai F."/>
        </authorList>
    </citation>
    <scope>NUCLEOTIDE SEQUENCE [LARGE SCALE GENOMIC DNA]</scope>
    <source>
        <strain evidence="1 2">203N</strain>
    </source>
</reference>
<proteinExistence type="predicted"/>
<reference evidence="2" key="1">
    <citation type="submission" date="2015-11" db="EMBL/GenBank/DDBJ databases">
        <title>Complete genome sequence of a polyethylene-glycol degrader Sphingopyxis macrogoltabida 203N (NBRC 111659).</title>
        <authorList>
            <person name="Yoshiyuki O."/>
            <person name="Shouta N."/>
            <person name="Nagata Y."/>
            <person name="Numata M."/>
            <person name="Tsuchikane K."/>
            <person name="Hosoyama A."/>
            <person name="Yamazoe A."/>
            <person name="Tsuda M."/>
            <person name="Fujita N."/>
            <person name="Kawai F."/>
        </authorList>
    </citation>
    <scope>NUCLEOTIDE SEQUENCE [LARGE SCALE GENOMIC DNA]</scope>
    <source>
        <strain evidence="2">203N</strain>
    </source>
</reference>
<evidence type="ECO:0000313" key="2">
    <source>
        <dbReference type="Proteomes" id="UP000076088"/>
    </source>
</evidence>
<evidence type="ECO:0000313" key="1">
    <source>
        <dbReference type="EMBL" id="AMU91609.1"/>
    </source>
</evidence>
<dbReference type="EMBL" id="CP013344">
    <property type="protein sequence ID" value="AMU91609.1"/>
    <property type="molecule type" value="Genomic_DNA"/>
</dbReference>
<organism evidence="1 2">
    <name type="scientific">Sphingopyxis macrogoltabida</name>
    <name type="common">Sphingomonas macrogoltabidus</name>
    <dbReference type="NCBI Taxonomy" id="33050"/>
    <lineage>
        <taxon>Bacteria</taxon>
        <taxon>Pseudomonadati</taxon>
        <taxon>Pseudomonadota</taxon>
        <taxon>Alphaproteobacteria</taxon>
        <taxon>Sphingomonadales</taxon>
        <taxon>Sphingomonadaceae</taxon>
        <taxon>Sphingopyxis</taxon>
    </lineage>
</organism>
<evidence type="ECO:0008006" key="3">
    <source>
        <dbReference type="Google" id="ProtNLM"/>
    </source>
</evidence>
<dbReference type="Proteomes" id="UP000076088">
    <property type="component" value="Chromosome"/>
</dbReference>
<protein>
    <recommendedName>
        <fullName evidence="3">Tail tubular protein A</fullName>
    </recommendedName>
</protein>
<sequence>MARNIVQICNEAISDLPAHPIVGIDDSAAEARECNRHLNGVVADLIGMHDWSFCKRRSPLAVVPNDRSGEWGYAYSLPDEIVSPIVLVRDANASSVPGIVVTPMLYWPGPAAGYEQIDYALADNKLYTNLEAAILEYSLDAVEPNKWHPLFAQAVIRTLAARIYRPILGEKADTQEWLVKQQTARAALNQAIADDLNRFPRRRKEFVPEAVIARGAYGYGSVVWP</sequence>
<keyword evidence="2" id="KW-1185">Reference proteome</keyword>
<gene>
    <name evidence="1" type="ORF">ATM17_21575</name>
</gene>
<accession>A0AAC9AXI7</accession>
<dbReference type="KEGG" id="smaz:LH19_20995"/>